<name>A0ABR2HJ23_9EUKA</name>
<proteinExistence type="predicted"/>
<evidence type="ECO:0000313" key="2">
    <source>
        <dbReference type="Proteomes" id="UP001470230"/>
    </source>
</evidence>
<organism evidence="1 2">
    <name type="scientific">Tritrichomonas musculus</name>
    <dbReference type="NCBI Taxonomy" id="1915356"/>
    <lineage>
        <taxon>Eukaryota</taxon>
        <taxon>Metamonada</taxon>
        <taxon>Parabasalia</taxon>
        <taxon>Tritrichomonadida</taxon>
        <taxon>Tritrichomonadidae</taxon>
        <taxon>Tritrichomonas</taxon>
    </lineage>
</organism>
<reference evidence="1 2" key="1">
    <citation type="submission" date="2024-04" db="EMBL/GenBank/DDBJ databases">
        <title>Tritrichomonas musculus Genome.</title>
        <authorList>
            <person name="Alves-Ferreira E."/>
            <person name="Grigg M."/>
            <person name="Lorenzi H."/>
            <person name="Galac M."/>
        </authorList>
    </citation>
    <scope>NUCLEOTIDE SEQUENCE [LARGE SCALE GENOMIC DNA]</scope>
    <source>
        <strain evidence="1 2">EAF2021</strain>
    </source>
</reference>
<accession>A0ABR2HJ23</accession>
<sequence>MMDPNSIQFNNCSLPVHIILAHGNNKSFDVNEKNNLLKGLKFAKITLPSTITSIEPNSFMDCDNL</sequence>
<evidence type="ECO:0000313" key="1">
    <source>
        <dbReference type="EMBL" id="KAK8847025.1"/>
    </source>
</evidence>
<gene>
    <name evidence="1" type="ORF">M9Y10_019600</name>
</gene>
<protein>
    <submittedName>
        <fullName evidence="1">Uncharacterized protein</fullName>
    </submittedName>
</protein>
<dbReference type="EMBL" id="JAPFFF010000028">
    <property type="protein sequence ID" value="KAK8847025.1"/>
    <property type="molecule type" value="Genomic_DNA"/>
</dbReference>
<dbReference type="Proteomes" id="UP001470230">
    <property type="component" value="Unassembled WGS sequence"/>
</dbReference>
<keyword evidence="2" id="KW-1185">Reference proteome</keyword>
<comment type="caution">
    <text evidence="1">The sequence shown here is derived from an EMBL/GenBank/DDBJ whole genome shotgun (WGS) entry which is preliminary data.</text>
</comment>